<comment type="caution">
    <text evidence="2">The sequence shown here is derived from an EMBL/GenBank/DDBJ whole genome shotgun (WGS) entry which is preliminary data.</text>
</comment>
<protein>
    <recommendedName>
        <fullName evidence="4">MFS transporter</fullName>
    </recommendedName>
</protein>
<dbReference type="AlphaFoldDB" id="A0A7C9GWQ1"/>
<dbReference type="Pfam" id="PF13347">
    <property type="entry name" value="MFS_2"/>
    <property type="match status" value="1"/>
</dbReference>
<dbReference type="Proteomes" id="UP000481327">
    <property type="component" value="Unassembled WGS sequence"/>
</dbReference>
<name>A0A7C9GWQ1_9SPHN</name>
<sequence>MVDHKLQLTDRIGAAQRHLATPPIGRLQLIGYASGNFGKNLLWSTADLTLLFLFTDVMAVDPAVAGWVILASLCINALLDPLMGGLADRVRSQLSSAEGGATVE</sequence>
<feature type="transmembrane region" description="Helical" evidence="1">
    <location>
        <begin position="50"/>
        <end position="79"/>
    </location>
</feature>
<dbReference type="RefSeq" id="WP_152577181.1">
    <property type="nucleotide sequence ID" value="NZ_JAATJI010000001.1"/>
</dbReference>
<reference evidence="2 3" key="1">
    <citation type="submission" date="2019-09" db="EMBL/GenBank/DDBJ databases">
        <title>Polymorphobacter sp. isolated from a lake in China.</title>
        <authorList>
            <person name="Liu Z."/>
        </authorList>
    </citation>
    <scope>NUCLEOTIDE SEQUENCE [LARGE SCALE GENOMIC DNA]</scope>
    <source>
        <strain evidence="2 3">D40P</strain>
    </source>
</reference>
<dbReference type="SUPFAM" id="SSF103473">
    <property type="entry name" value="MFS general substrate transporter"/>
    <property type="match status" value="1"/>
</dbReference>
<evidence type="ECO:0008006" key="4">
    <source>
        <dbReference type="Google" id="ProtNLM"/>
    </source>
</evidence>
<proteinExistence type="predicted"/>
<gene>
    <name evidence="2" type="ORF">F3168_05510</name>
</gene>
<keyword evidence="1" id="KW-1133">Transmembrane helix</keyword>
<evidence type="ECO:0000256" key="1">
    <source>
        <dbReference type="SAM" id="Phobius"/>
    </source>
</evidence>
<dbReference type="Gene3D" id="1.20.1250.20">
    <property type="entry name" value="MFS general substrate transporter like domains"/>
    <property type="match status" value="1"/>
</dbReference>
<keyword evidence="1" id="KW-0812">Transmembrane</keyword>
<keyword evidence="3" id="KW-1185">Reference proteome</keyword>
<dbReference type="InterPro" id="IPR036259">
    <property type="entry name" value="MFS_trans_sf"/>
</dbReference>
<accession>A0A7C9GWQ1</accession>
<keyword evidence="1" id="KW-0472">Membrane</keyword>
<evidence type="ECO:0000313" key="3">
    <source>
        <dbReference type="Proteomes" id="UP000481327"/>
    </source>
</evidence>
<dbReference type="OrthoDB" id="6009269at2"/>
<evidence type="ECO:0000313" key="2">
    <source>
        <dbReference type="EMBL" id="MQT16714.1"/>
    </source>
</evidence>
<organism evidence="2 3">
    <name type="scientific">Sandarakinorhabdus fusca</name>
    <dbReference type="NCBI Taxonomy" id="1439888"/>
    <lineage>
        <taxon>Bacteria</taxon>
        <taxon>Pseudomonadati</taxon>
        <taxon>Pseudomonadota</taxon>
        <taxon>Alphaproteobacteria</taxon>
        <taxon>Sphingomonadales</taxon>
        <taxon>Sphingosinicellaceae</taxon>
        <taxon>Sandarakinorhabdus</taxon>
    </lineage>
</organism>
<dbReference type="EMBL" id="WIOL01000002">
    <property type="protein sequence ID" value="MQT16714.1"/>
    <property type="molecule type" value="Genomic_DNA"/>
</dbReference>